<feature type="domain" description="Helicase ATP-binding" evidence="2">
    <location>
        <begin position="970"/>
        <end position="1228"/>
    </location>
</feature>
<dbReference type="Gene3D" id="3.40.50.300">
    <property type="entry name" value="P-loop containing nucleotide triphosphate hydrolases"/>
    <property type="match status" value="2"/>
</dbReference>
<dbReference type="InterPro" id="IPR052933">
    <property type="entry name" value="DNA_Protect_Modify"/>
</dbReference>
<name>A0AAW6RI76_GORRU</name>
<keyword evidence="4" id="KW-0067">ATP-binding</keyword>
<sequence>MDPSRLPTVDQSEQGVPLSQWSRTRVELAQRPDGSMVAVPAPAADSSVDPEPADTETDVEPEASRGETPEATADTVPAMRFEHPGTILVPSGAKARARANIAAAQIAVACRDANRAATPAEQQVLSQWSGWGAAPDIFDPNKADWAAERTQLRELLNAEDYDSARRSTLNAHYTDPRLVSAMWDALRDAGFEGGRVLEPGCGSGTFMAMAPADAVMVGVEKDPMTAQIAHLLNPQAQVRLEGFETTTVPQGAFAATIGNVPFAKTAVHDPVYNPDYRYNLHNHFLIKSLHLTAPGGWVMGITTHSAMDAVGAAGVDARREMAELADLVGAVRLPSSTFREVAGTDVTTDLLIFRRRERPLPVNAEPDWVQTRMLDLPDRDGERKAIAVNSYFADHPERVAGRMQLSRGLYRDDSLTVAADADHASIPNHVRTILDDIVTEARRDGLAHAPIVTSRAEQDEAVFRDGLADATELYAGVPIQGTVRWNDERRQFESYLAAADGGQATWEPLTVPKSRVAETRHLLELRDLTVAVIGSQTGGADMAVRNDLRTALNTSYDAYVRRYGPINRFTEQGGRERTDAEVAERMVKLEQKWRIKNGTRRLDTDGEPVLGDNGKPIVDPYPGLLPPEEADRIADEADQPTAVQYRRNHMQKLRDDPMAATLMAIEIFNEDTQTARKAALFHRDVYSPPSRVERAETPQDAVAISLGETGRVDLGRVAQLLAVDRAAAREQVRGHVFAAVDGSDDLLPAAEFLSGNVREKYAAAKTLLGEATDEQVRRDLAESVDALAEVIPRDLQPNEIGVVKPGVNWVEKTDYARFATEVLGGGRTRVERGAGQWTVNSAVAAVDVDKFFTEFGAPNEEDRKSRTAGELFESLLNQESVVINNSTSDVEQGAPVIDAQATLMAQVQMGKIADEFAQWVWSDQDRTERLVRTYNDRFNAFVAGKYDGTHLSLPGVSAEFDPHPYQRNAVARALAEPTVLLDHVVGAGKTGTMFMSAMELKRRGLVKQPWIVVPTHLIEQVAREAKQWYPAANVLAGRKSMDPEARRLLVSQSATSDWDMVIVPSSVFELIPTHPDRQTNYMRAQLSELQAQLESGGAQERSTVKRIEQAKARLEKRIKALTTGKRSKDTGLYFEQTGCDYLIVDEAHGYKNKQRECAIDSLSHPGSQKAEDLSLKLGHLRELAQARAATDGRSLTHGAEKVAMFSTGTPIANSLAEAWVMQQYLRPDVLETAGVSSVTDWAATFTKTRQETITNATGTRLQVVSRVSSYNNPKAMYALSQQFTDVVTRAQVPAKLPTFDGRQMITTEPGQQVRDFIADLEHRGDHPKDDAREDNPLKILNDGRNVALDPRLVGLTPEQGTTRAETVAGEIARIYHRDADRTYLTEDRSTVAELPGSFQIAFCDRGTPKPDGSWTVYSAIKDELIERGVAAEHIRFIHDAKTPAQRLKLFDDCKSGKVRVLIGSTERMGTGVNVQARLAALHHIDVPWRPADLEQREGRILRQGNQNDQVDIFQYVTAGTTDTVMWGKVEMKSRFIDEYKMGQLSNTDELGEIDSESLTEAAAATKAAATGDMRFIKMVELDDEVSKLTAMESAHRDTQSHARRRVGSLDREIPAKQAQIDALTGLADTIERWDTGGRQFAILDGRGAAETFDERPERSAALMERARETYFALKGRGASDYRPIAAFADTGIRLEMSRSLEGDMTYFRLAGAELKTPQYLPSMDGEVFKKPASPATASGLATRVENGHARLGALPAEYRRDVEDMTRERDMLIPRMDTRFEHADALRDKRVELQQIKSAIAAEAQTPEAVAARAAAAERLRVAGREPGWSLEWNPTNHMVEEAGVATREDYRIAAQRIEEIRAAEHAAEERAAESSVPPPDAQADGGRDTAPQPITPAQRAAAIASRGVARTSPVVGARPNRSTPGAPSDRRDSHRQRDHGGPSR</sequence>
<dbReference type="PANTHER" id="PTHR41313">
    <property type="entry name" value="ADENINE-SPECIFIC METHYLTRANSFERASE"/>
    <property type="match status" value="1"/>
</dbReference>
<dbReference type="SMART" id="SM00487">
    <property type="entry name" value="DEXDc"/>
    <property type="match status" value="1"/>
</dbReference>
<dbReference type="PANTHER" id="PTHR41313:SF1">
    <property type="entry name" value="DNA METHYLASE ADENINE-SPECIFIC DOMAIN-CONTAINING PROTEIN"/>
    <property type="match status" value="1"/>
</dbReference>
<feature type="domain" description="Helicase C-terminal" evidence="3">
    <location>
        <begin position="1383"/>
        <end position="1547"/>
    </location>
</feature>
<dbReference type="SUPFAM" id="SSF53335">
    <property type="entry name" value="S-adenosyl-L-methionine-dependent methyltransferases"/>
    <property type="match status" value="1"/>
</dbReference>
<dbReference type="Gene3D" id="3.40.50.150">
    <property type="entry name" value="Vaccinia Virus protein VP39"/>
    <property type="match status" value="1"/>
</dbReference>
<feature type="region of interest" description="Disordered" evidence="1">
    <location>
        <begin position="1865"/>
        <end position="1945"/>
    </location>
</feature>
<dbReference type="Pfam" id="PF04851">
    <property type="entry name" value="ResIII"/>
    <property type="match status" value="1"/>
</dbReference>
<dbReference type="InterPro" id="IPR027417">
    <property type="entry name" value="P-loop_NTPase"/>
</dbReference>
<dbReference type="RefSeq" id="WP_269554775.1">
    <property type="nucleotide sequence ID" value="NZ_CP178555.1"/>
</dbReference>
<accession>A0AAW6RI76</accession>
<feature type="region of interest" description="Disordered" evidence="1">
    <location>
        <begin position="1"/>
        <end position="73"/>
    </location>
</feature>
<dbReference type="CDD" id="cd02440">
    <property type="entry name" value="AdoMet_MTases"/>
    <property type="match status" value="1"/>
</dbReference>
<dbReference type="Pfam" id="PF00271">
    <property type="entry name" value="Helicase_C"/>
    <property type="match status" value="1"/>
</dbReference>
<dbReference type="EMBL" id="JARUXG010000015">
    <property type="protein sequence ID" value="MDG6782944.1"/>
    <property type="molecule type" value="Genomic_DNA"/>
</dbReference>
<gene>
    <name evidence="4" type="ORF">QBL07_19175</name>
</gene>
<dbReference type="SUPFAM" id="SSF52540">
    <property type="entry name" value="P-loop containing nucleoside triphosphate hydrolases"/>
    <property type="match status" value="2"/>
</dbReference>
<dbReference type="SMART" id="SM00490">
    <property type="entry name" value="HELICc"/>
    <property type="match status" value="1"/>
</dbReference>
<evidence type="ECO:0000313" key="4">
    <source>
        <dbReference type="EMBL" id="MDG6782944.1"/>
    </source>
</evidence>
<protein>
    <submittedName>
        <fullName evidence="4">Helicase-related protein</fullName>
    </submittedName>
</protein>
<dbReference type="GO" id="GO:0016787">
    <property type="term" value="F:hydrolase activity"/>
    <property type="evidence" value="ECO:0007669"/>
    <property type="project" value="InterPro"/>
</dbReference>
<dbReference type="InterPro" id="IPR001650">
    <property type="entry name" value="Helicase_C-like"/>
</dbReference>
<evidence type="ECO:0000256" key="1">
    <source>
        <dbReference type="SAM" id="MobiDB-lite"/>
    </source>
</evidence>
<dbReference type="GO" id="GO:0003677">
    <property type="term" value="F:DNA binding"/>
    <property type="evidence" value="ECO:0007669"/>
    <property type="project" value="InterPro"/>
</dbReference>
<keyword evidence="4" id="KW-0547">Nucleotide-binding</keyword>
<keyword evidence="4" id="KW-0378">Hydrolase</keyword>
<dbReference type="InterPro" id="IPR029063">
    <property type="entry name" value="SAM-dependent_MTases_sf"/>
</dbReference>
<geneLocation type="plasmid" evidence="4">
    <name>p1517_part_1</name>
</geneLocation>
<organism evidence="4">
    <name type="scientific">Gordonia rubripertincta</name>
    <name type="common">Rhodococcus corallinus</name>
    <dbReference type="NCBI Taxonomy" id="36822"/>
    <lineage>
        <taxon>Bacteria</taxon>
        <taxon>Bacillati</taxon>
        <taxon>Actinomycetota</taxon>
        <taxon>Actinomycetes</taxon>
        <taxon>Mycobacteriales</taxon>
        <taxon>Gordoniaceae</taxon>
        <taxon>Gordonia</taxon>
    </lineage>
</organism>
<dbReference type="InterPro" id="IPR006935">
    <property type="entry name" value="Helicase/UvrB_N"/>
</dbReference>
<dbReference type="InterPro" id="IPR014001">
    <property type="entry name" value="Helicase_ATP-bd"/>
</dbReference>
<comment type="caution">
    <text evidence="4">The sequence shown here is derived from an EMBL/GenBank/DDBJ whole genome shotgun (WGS) entry which is preliminary data.</text>
</comment>
<dbReference type="PROSITE" id="PS51192">
    <property type="entry name" value="HELICASE_ATP_BIND_1"/>
    <property type="match status" value="1"/>
</dbReference>
<keyword evidence="4" id="KW-0614">Plasmid</keyword>
<dbReference type="GO" id="GO:0005524">
    <property type="term" value="F:ATP binding"/>
    <property type="evidence" value="ECO:0007669"/>
    <property type="project" value="InterPro"/>
</dbReference>
<dbReference type="PROSITE" id="PS51194">
    <property type="entry name" value="HELICASE_CTER"/>
    <property type="match status" value="1"/>
</dbReference>
<dbReference type="GO" id="GO:0004386">
    <property type="term" value="F:helicase activity"/>
    <property type="evidence" value="ECO:0007669"/>
    <property type="project" value="UniProtKB-KW"/>
</dbReference>
<feature type="compositionally biased region" description="Acidic residues" evidence="1">
    <location>
        <begin position="51"/>
        <end position="61"/>
    </location>
</feature>
<evidence type="ECO:0000259" key="3">
    <source>
        <dbReference type="PROSITE" id="PS51194"/>
    </source>
</evidence>
<reference evidence="4" key="1">
    <citation type="submission" date="2023-04" db="EMBL/GenBank/DDBJ databases">
        <title>Characterization and analysis of the complete genome of Gordonia rubripertincta 112, the degrader of aromatic and aliphatic compounds.</title>
        <authorList>
            <person name="Frantsuzova E."/>
            <person name="Bogun A."/>
            <person name="Delegan Y."/>
        </authorList>
    </citation>
    <scope>NUCLEOTIDE SEQUENCE</scope>
    <source>
        <strain evidence="4">112</strain>
        <plasmid evidence="4">p1517_part_1</plasmid>
    </source>
</reference>
<feature type="compositionally biased region" description="Polar residues" evidence="1">
    <location>
        <begin position="9"/>
        <end position="23"/>
    </location>
</feature>
<keyword evidence="4" id="KW-0347">Helicase</keyword>
<feature type="compositionally biased region" description="Low complexity" evidence="1">
    <location>
        <begin position="35"/>
        <end position="50"/>
    </location>
</feature>
<proteinExistence type="predicted"/>
<evidence type="ECO:0000259" key="2">
    <source>
        <dbReference type="PROSITE" id="PS51192"/>
    </source>
</evidence>